<dbReference type="Gene3D" id="3.40.30.10">
    <property type="entry name" value="Glutaredoxin"/>
    <property type="match status" value="1"/>
</dbReference>
<dbReference type="AlphaFoldDB" id="A0A975PN69"/>
<dbReference type="Gene3D" id="1.20.1050.10">
    <property type="match status" value="1"/>
</dbReference>
<evidence type="ECO:0000259" key="1">
    <source>
        <dbReference type="PROSITE" id="PS50404"/>
    </source>
</evidence>
<dbReference type="SUPFAM" id="SSF52833">
    <property type="entry name" value="Thioredoxin-like"/>
    <property type="match status" value="1"/>
</dbReference>
<protein>
    <submittedName>
        <fullName evidence="3">Glutathione S-transferase family protein</fullName>
    </submittedName>
</protein>
<evidence type="ECO:0000313" key="3">
    <source>
        <dbReference type="EMBL" id="QUJ77151.1"/>
    </source>
</evidence>
<dbReference type="Pfam" id="PF13409">
    <property type="entry name" value="GST_N_2"/>
    <property type="match status" value="1"/>
</dbReference>
<dbReference type="PANTHER" id="PTHR44051:SF8">
    <property type="entry name" value="GLUTATHIONE S-TRANSFERASE GSTA"/>
    <property type="match status" value="1"/>
</dbReference>
<sequence>MSYVLHYAPDNASLIVRLALEHVGASYTTQLVDRARGAQRSAAFRALNPHGLIPALETPEGALFETGAILLWLSERHPGLAPVPGDPQRGAYLKWLFYVSNTLHPALRMTFYPDKYIGPAPADQARLRAGLRAPILTAFAALEDIAADAAWFGHGTGALDFYVAACLRWCAIYPGDTDRSWFDLRAFAHLTAMCARIEALPACAALIRAEGMNDTPFTAPDYPNPPEGSAI</sequence>
<evidence type="ECO:0000259" key="2">
    <source>
        <dbReference type="PROSITE" id="PS50405"/>
    </source>
</evidence>
<dbReference type="EMBL" id="CP073581">
    <property type="protein sequence ID" value="QUJ77151.1"/>
    <property type="molecule type" value="Genomic_DNA"/>
</dbReference>
<proteinExistence type="predicted"/>
<evidence type="ECO:0000313" key="4">
    <source>
        <dbReference type="Proteomes" id="UP000683291"/>
    </source>
</evidence>
<dbReference type="Proteomes" id="UP000683291">
    <property type="component" value="Chromosome 1"/>
</dbReference>
<dbReference type="SFLD" id="SFLDG00358">
    <property type="entry name" value="Main_(cytGST)"/>
    <property type="match status" value="1"/>
</dbReference>
<dbReference type="KEGG" id="sual:KDD17_03755"/>
<feature type="domain" description="GST N-terminal" evidence="1">
    <location>
        <begin position="1"/>
        <end position="81"/>
    </location>
</feature>
<dbReference type="PROSITE" id="PS50404">
    <property type="entry name" value="GST_NTER"/>
    <property type="match status" value="1"/>
</dbReference>
<gene>
    <name evidence="3" type="ORF">KDD17_03755</name>
</gene>
<accession>A0A975PN69</accession>
<dbReference type="SUPFAM" id="SSF47616">
    <property type="entry name" value="GST C-terminal domain-like"/>
    <property type="match status" value="1"/>
</dbReference>
<feature type="domain" description="GST C-terminal" evidence="2">
    <location>
        <begin position="85"/>
        <end position="217"/>
    </location>
</feature>
<name>A0A975PN69_9RHOB</name>
<reference evidence="3" key="1">
    <citation type="submission" date="2021-04" db="EMBL/GenBank/DDBJ databases">
        <title>Complete genome sequence for Sulfitobacter sp. strain JK7-1.</title>
        <authorList>
            <person name="Park S.-J."/>
        </authorList>
    </citation>
    <scope>NUCLEOTIDE SEQUENCE</scope>
    <source>
        <strain evidence="3">JK7-1</strain>
    </source>
</reference>
<dbReference type="InterPro" id="IPR036282">
    <property type="entry name" value="Glutathione-S-Trfase_C_sf"/>
</dbReference>
<dbReference type="SFLD" id="SFLDS00019">
    <property type="entry name" value="Glutathione_Transferase_(cytos"/>
    <property type="match status" value="1"/>
</dbReference>
<organism evidence="3 4">
    <name type="scientific">Sulfitobacter albidus</name>
    <dbReference type="NCBI Taxonomy" id="2829501"/>
    <lineage>
        <taxon>Bacteria</taxon>
        <taxon>Pseudomonadati</taxon>
        <taxon>Pseudomonadota</taxon>
        <taxon>Alphaproteobacteria</taxon>
        <taxon>Rhodobacterales</taxon>
        <taxon>Roseobacteraceae</taxon>
        <taxon>Sulfitobacter</taxon>
    </lineage>
</organism>
<dbReference type="InterPro" id="IPR004045">
    <property type="entry name" value="Glutathione_S-Trfase_N"/>
</dbReference>
<dbReference type="RefSeq" id="WP_212705346.1">
    <property type="nucleotide sequence ID" value="NZ_CP073581.1"/>
</dbReference>
<dbReference type="InterPro" id="IPR036249">
    <property type="entry name" value="Thioredoxin-like_sf"/>
</dbReference>
<dbReference type="CDD" id="cd03057">
    <property type="entry name" value="GST_N_Beta"/>
    <property type="match status" value="1"/>
</dbReference>
<dbReference type="PROSITE" id="PS50405">
    <property type="entry name" value="GST_CTER"/>
    <property type="match status" value="1"/>
</dbReference>
<dbReference type="InterPro" id="IPR040079">
    <property type="entry name" value="Glutathione_S-Trfase"/>
</dbReference>
<keyword evidence="4" id="KW-1185">Reference proteome</keyword>
<dbReference type="InterPro" id="IPR010987">
    <property type="entry name" value="Glutathione-S-Trfase_C-like"/>
</dbReference>
<dbReference type="PANTHER" id="PTHR44051">
    <property type="entry name" value="GLUTATHIONE S-TRANSFERASE-RELATED"/>
    <property type="match status" value="1"/>
</dbReference>